<evidence type="ECO:0000256" key="3">
    <source>
        <dbReference type="PROSITE-ProRule" id="PRU00023"/>
    </source>
</evidence>
<dbReference type="SUPFAM" id="SSF48403">
    <property type="entry name" value="Ankyrin repeat"/>
    <property type="match status" value="1"/>
</dbReference>
<protein>
    <submittedName>
        <fullName evidence="4">Ankyrin-2</fullName>
    </submittedName>
</protein>
<accession>A0A2V3IHR7</accession>
<dbReference type="PRINTS" id="PR01415">
    <property type="entry name" value="ANKYRIN"/>
</dbReference>
<reference evidence="4 5" key="1">
    <citation type="journal article" date="2018" name="Mol. Biol. Evol.">
        <title>Analysis of the draft genome of the red seaweed Gracilariopsis chorda provides insights into genome size evolution in Rhodophyta.</title>
        <authorList>
            <person name="Lee J."/>
            <person name="Yang E.C."/>
            <person name="Graf L."/>
            <person name="Yang J.H."/>
            <person name="Qiu H."/>
            <person name="Zel Zion U."/>
            <person name="Chan C.X."/>
            <person name="Stephens T.G."/>
            <person name="Weber A.P.M."/>
            <person name="Boo G.H."/>
            <person name="Boo S.M."/>
            <person name="Kim K.M."/>
            <person name="Shin Y."/>
            <person name="Jung M."/>
            <person name="Lee S.J."/>
            <person name="Yim H.S."/>
            <person name="Lee J.H."/>
            <person name="Bhattacharya D."/>
            <person name="Yoon H.S."/>
        </authorList>
    </citation>
    <scope>NUCLEOTIDE SEQUENCE [LARGE SCALE GENOMIC DNA]</scope>
    <source>
        <strain evidence="4 5">SKKU-2015</strain>
        <tissue evidence="4">Whole body</tissue>
    </source>
</reference>
<dbReference type="OrthoDB" id="1757at2759"/>
<dbReference type="InterPro" id="IPR036770">
    <property type="entry name" value="Ankyrin_rpt-contain_sf"/>
</dbReference>
<keyword evidence="2 3" id="KW-0040">ANK repeat</keyword>
<evidence type="ECO:0000256" key="2">
    <source>
        <dbReference type="ARBA" id="ARBA00023043"/>
    </source>
</evidence>
<sequence>MQCQSDNEHFTVASSAEQLRQAARAGDEPLAKSIISRYKQENSALNKLLPAVMSATDKQSGNSALHLCCANGHAEIVQLLLNENASIDQVNTWGSTALHYASLTGQEQVVQLLLKHGAKAVVENKYGKTALDEAHNGRHSDVAKLLIQHVETSAATAPNLDQQDA</sequence>
<keyword evidence="1" id="KW-0677">Repeat</keyword>
<dbReference type="PROSITE" id="PS50297">
    <property type="entry name" value="ANK_REP_REGION"/>
    <property type="match status" value="2"/>
</dbReference>
<evidence type="ECO:0000256" key="1">
    <source>
        <dbReference type="ARBA" id="ARBA00022737"/>
    </source>
</evidence>
<evidence type="ECO:0000313" key="4">
    <source>
        <dbReference type="EMBL" id="PXF41636.1"/>
    </source>
</evidence>
<dbReference type="PANTHER" id="PTHR24198:SF165">
    <property type="entry name" value="ANKYRIN REPEAT-CONTAINING PROTEIN-RELATED"/>
    <property type="match status" value="1"/>
</dbReference>
<proteinExistence type="predicted"/>
<dbReference type="AlphaFoldDB" id="A0A2V3IHR7"/>
<evidence type="ECO:0000313" key="5">
    <source>
        <dbReference type="Proteomes" id="UP000247409"/>
    </source>
</evidence>
<dbReference type="STRING" id="448386.A0A2V3IHR7"/>
<dbReference type="Proteomes" id="UP000247409">
    <property type="component" value="Unassembled WGS sequence"/>
</dbReference>
<dbReference type="Pfam" id="PF12796">
    <property type="entry name" value="Ank_2"/>
    <property type="match status" value="1"/>
</dbReference>
<organism evidence="4 5">
    <name type="scientific">Gracilariopsis chorda</name>
    <dbReference type="NCBI Taxonomy" id="448386"/>
    <lineage>
        <taxon>Eukaryota</taxon>
        <taxon>Rhodophyta</taxon>
        <taxon>Florideophyceae</taxon>
        <taxon>Rhodymeniophycidae</taxon>
        <taxon>Gracilariales</taxon>
        <taxon>Gracilariaceae</taxon>
        <taxon>Gracilariopsis</taxon>
    </lineage>
</organism>
<feature type="repeat" description="ANK" evidence="3">
    <location>
        <begin position="93"/>
        <end position="125"/>
    </location>
</feature>
<dbReference type="EMBL" id="NBIV01000205">
    <property type="protein sequence ID" value="PXF41636.1"/>
    <property type="molecule type" value="Genomic_DNA"/>
</dbReference>
<dbReference type="PROSITE" id="PS50088">
    <property type="entry name" value="ANK_REPEAT"/>
    <property type="match status" value="2"/>
</dbReference>
<feature type="repeat" description="ANK" evidence="3">
    <location>
        <begin position="60"/>
        <end position="92"/>
    </location>
</feature>
<dbReference type="Gene3D" id="1.25.40.20">
    <property type="entry name" value="Ankyrin repeat-containing domain"/>
    <property type="match status" value="2"/>
</dbReference>
<dbReference type="SMART" id="SM00248">
    <property type="entry name" value="ANK"/>
    <property type="match status" value="3"/>
</dbReference>
<dbReference type="InterPro" id="IPR002110">
    <property type="entry name" value="Ankyrin_rpt"/>
</dbReference>
<dbReference type="PANTHER" id="PTHR24198">
    <property type="entry name" value="ANKYRIN REPEAT AND PROTEIN KINASE DOMAIN-CONTAINING PROTEIN"/>
    <property type="match status" value="1"/>
</dbReference>
<name>A0A2V3IHR7_9FLOR</name>
<keyword evidence="5" id="KW-1185">Reference proteome</keyword>
<comment type="caution">
    <text evidence="4">The sequence shown here is derived from an EMBL/GenBank/DDBJ whole genome shotgun (WGS) entry which is preliminary data.</text>
</comment>
<gene>
    <name evidence="4" type="ORF">BWQ96_08647</name>
</gene>